<name>A0A086AIS8_FLAHY</name>
<organism evidence="2 4">
    <name type="scientific">Flavobacterium hydatis</name>
    <name type="common">Cytophaga aquatilis</name>
    <dbReference type="NCBI Taxonomy" id="991"/>
    <lineage>
        <taxon>Bacteria</taxon>
        <taxon>Pseudomonadati</taxon>
        <taxon>Bacteroidota</taxon>
        <taxon>Flavobacteriia</taxon>
        <taxon>Flavobacteriales</taxon>
        <taxon>Flavobacteriaceae</taxon>
        <taxon>Flavobacterium</taxon>
    </lineage>
</organism>
<protein>
    <recommendedName>
        <fullName evidence="1">Anti-bacteriophage protein A/HamA C-terminal domain-containing protein</fullName>
    </recommendedName>
</protein>
<dbReference type="eggNOG" id="ENOG502ZA3J">
    <property type="taxonomic scope" value="Bacteria"/>
</dbReference>
<dbReference type="STRING" id="991.IW20_10520"/>
<dbReference type="RefSeq" id="WP_035621573.1">
    <property type="nucleotide sequence ID" value="NZ_JBEWQG010000024.1"/>
</dbReference>
<feature type="domain" description="Anti-bacteriophage protein A/HamA C-terminal" evidence="1">
    <location>
        <begin position="10"/>
        <end position="309"/>
    </location>
</feature>
<sequence length="310" mass="35845">MSLKTDIRKDFLDLFYSDIKDQELENLNKLNLFTLRVTNNQFVYNELIELLADQLHYFALSRTEVRKLVDEGKFRTLTDKARGLLRNHLEIKKNTSSTTKETEGGELGEILLYCLLESHLNAPKILTKLELKTSNQMFVNGADGVHLLKLNDKDYQLIFGESKLHSDLQQGIYKAFESIGKLLSQKGVKKDFEIELVSSQLVKEAYDENSYDLLKKIIIPSASTDETNIDHSFGIFLGFNIDIDPDEKKLPNHEFRENIRTKITAQVNSLLNSINYQIKKAEFTGYNFYIYVIPFSDLEETRKDIIEELL</sequence>
<dbReference type="Proteomes" id="UP000028712">
    <property type="component" value="Unassembled WGS sequence"/>
</dbReference>
<dbReference type="Proteomes" id="UP000198424">
    <property type="component" value="Unassembled WGS sequence"/>
</dbReference>
<dbReference type="OrthoDB" id="4964195at2"/>
<dbReference type="AlphaFoldDB" id="A0A086AIS8"/>
<gene>
    <name evidence="3" type="ORF">B0A62_19450</name>
    <name evidence="2" type="ORF">IW20_10520</name>
</gene>
<dbReference type="Pfam" id="PF08878">
    <property type="entry name" value="HamA"/>
    <property type="match status" value="1"/>
</dbReference>
<evidence type="ECO:0000259" key="1">
    <source>
        <dbReference type="Pfam" id="PF08878"/>
    </source>
</evidence>
<dbReference type="EMBL" id="JPRM01000014">
    <property type="protein sequence ID" value="KFF16592.1"/>
    <property type="molecule type" value="Genomic_DNA"/>
</dbReference>
<accession>A0A086AIS8</accession>
<evidence type="ECO:0000313" key="3">
    <source>
        <dbReference type="EMBL" id="OXA90250.1"/>
    </source>
</evidence>
<dbReference type="EMBL" id="MUGY01000028">
    <property type="protein sequence ID" value="OXA90250.1"/>
    <property type="molecule type" value="Genomic_DNA"/>
</dbReference>
<comment type="caution">
    <text evidence="2">The sequence shown here is derived from an EMBL/GenBank/DDBJ whole genome shotgun (WGS) entry which is preliminary data.</text>
</comment>
<evidence type="ECO:0000313" key="5">
    <source>
        <dbReference type="Proteomes" id="UP000198424"/>
    </source>
</evidence>
<keyword evidence="5" id="KW-1185">Reference proteome</keyword>
<reference evidence="3 5" key="2">
    <citation type="submission" date="2016-11" db="EMBL/GenBank/DDBJ databases">
        <title>Whole genomes of Flavobacteriaceae.</title>
        <authorList>
            <person name="Stine C."/>
            <person name="Li C."/>
            <person name="Tadesse D."/>
        </authorList>
    </citation>
    <scope>NUCLEOTIDE SEQUENCE [LARGE SCALE GENOMIC DNA]</scope>
    <source>
        <strain evidence="3 5">ATCC 29551</strain>
    </source>
</reference>
<evidence type="ECO:0000313" key="4">
    <source>
        <dbReference type="Proteomes" id="UP000028712"/>
    </source>
</evidence>
<dbReference type="InterPro" id="IPR014976">
    <property type="entry name" value="AbpA_HamA_C"/>
</dbReference>
<reference evidence="2 4" key="1">
    <citation type="submission" date="2014-07" db="EMBL/GenBank/DDBJ databases">
        <title>Genome of Flavobacterium hydatis DSM 2063.</title>
        <authorList>
            <person name="Pipes S.E."/>
            <person name="Stropko S.J."/>
            <person name="Newman J.D."/>
        </authorList>
    </citation>
    <scope>NUCLEOTIDE SEQUENCE [LARGE SCALE GENOMIC DNA]</scope>
    <source>
        <strain evidence="2 4">DSM 2063</strain>
    </source>
</reference>
<evidence type="ECO:0000313" key="2">
    <source>
        <dbReference type="EMBL" id="KFF16592.1"/>
    </source>
</evidence>
<proteinExistence type="predicted"/>